<protein>
    <recommendedName>
        <fullName evidence="3">OBG-type G domain-containing protein</fullName>
    </recommendedName>
</protein>
<dbReference type="OrthoDB" id="545683at2759"/>
<evidence type="ECO:0000256" key="1">
    <source>
        <dbReference type="ARBA" id="ARBA00022741"/>
    </source>
</evidence>
<sequence>MISLLFSSSEHNFYSIILLHYTSPFCSPLYLSISLSCIVSHLSFLLFFMARETVIALVGKPSSGKSTTLNALTDANAKVGAFPFTTIDPNKATGYLEVECACSRFGKQKLCKPNYGYCRNGKRGVPVMLLDVAGLVPNAHLGRGLGNKFLGDLTEADCLIHIVDASGTTDAEGKATRGYDPINDIEWLQDEIFRWILGNLMERWGSVVRRHVATKSTALETLRAQLGGYSANSQLIARALDSLPGLPPLQDWDNATVEKVVRAFMETKFPTVLALNKMDHPDADKNVSKIILKYPKQKAVLTSSITEVLLRKLANQNYIQYDSGTEFVDTIEDLGPESGLKPMDEKLKNRIENIRDLVLYRFGSTGVVQLLQAAADVLELVPVFPVRNMNNFTGGSGDNVFRDCVLVKRGTPVINVARKIMGDVTIASIEGVGGMRVGEEDLVDRGKNDILSFKLVPGH</sequence>
<dbReference type="InterPro" id="IPR031167">
    <property type="entry name" value="G_OBG"/>
</dbReference>
<dbReference type="EMBL" id="CH408156">
    <property type="protein sequence ID" value="EDK37661.2"/>
    <property type="molecule type" value="Genomic_DNA"/>
</dbReference>
<gene>
    <name evidence="4" type="ORF">PGUG_01759</name>
</gene>
<dbReference type="InParanoid" id="A5DEQ8"/>
<name>A5DEQ8_PICGU</name>
<dbReference type="Pfam" id="PF01926">
    <property type="entry name" value="MMR_HSR1"/>
    <property type="match status" value="1"/>
</dbReference>
<dbReference type="FunFam" id="3.10.20.30:FF:000030">
    <property type="entry name" value="P-loop containing nucleoside triphosphate hydrolase protein"/>
    <property type="match status" value="1"/>
</dbReference>
<dbReference type="PRINTS" id="PR00326">
    <property type="entry name" value="GTP1OBG"/>
</dbReference>
<dbReference type="AlphaFoldDB" id="A5DEQ8"/>
<evidence type="ECO:0000256" key="2">
    <source>
        <dbReference type="ARBA" id="ARBA00023134"/>
    </source>
</evidence>
<dbReference type="eggNOG" id="KOG1491">
    <property type="taxonomic scope" value="Eukaryota"/>
</dbReference>
<evidence type="ECO:0000259" key="3">
    <source>
        <dbReference type="PROSITE" id="PS51710"/>
    </source>
</evidence>
<dbReference type="FunFam" id="1.10.8.470:FF:000001">
    <property type="entry name" value="GTP-binding protein homolog"/>
    <property type="match status" value="1"/>
</dbReference>
<dbReference type="Pfam" id="PF08438">
    <property type="entry name" value="YGR210-like_G4"/>
    <property type="match status" value="1"/>
</dbReference>
<dbReference type="OMA" id="WILGNLM"/>
<dbReference type="InterPro" id="IPR006073">
    <property type="entry name" value="GTP-bd"/>
</dbReference>
<dbReference type="STRING" id="294746.A5DEQ8"/>
<dbReference type="Gene3D" id="3.10.20.30">
    <property type="match status" value="1"/>
</dbReference>
<dbReference type="SUPFAM" id="SSF52540">
    <property type="entry name" value="P-loop containing nucleoside triphosphate hydrolases"/>
    <property type="match status" value="1"/>
</dbReference>
<dbReference type="GO" id="GO:0016887">
    <property type="term" value="F:ATP hydrolysis activity"/>
    <property type="evidence" value="ECO:0007669"/>
    <property type="project" value="TreeGrafter"/>
</dbReference>
<dbReference type="Gene3D" id="3.40.50.300">
    <property type="entry name" value="P-loop containing nucleotide triphosphate hydrolases"/>
    <property type="match status" value="1"/>
</dbReference>
<dbReference type="PANTHER" id="PTHR23305:SF1">
    <property type="entry name" value="OBG-TYPE G DOMAIN-CONTAINING PROTEIN"/>
    <property type="match status" value="1"/>
</dbReference>
<dbReference type="GO" id="GO:0005737">
    <property type="term" value="C:cytoplasm"/>
    <property type="evidence" value="ECO:0007669"/>
    <property type="project" value="TreeGrafter"/>
</dbReference>
<dbReference type="CDD" id="cd01899">
    <property type="entry name" value="Ygr210"/>
    <property type="match status" value="1"/>
</dbReference>
<dbReference type="GeneID" id="5127889"/>
<organism evidence="4 5">
    <name type="scientific">Meyerozyma guilliermondii (strain ATCC 6260 / CBS 566 / DSM 6381 / JCM 1539 / NBRC 10279 / NRRL Y-324)</name>
    <name type="common">Yeast</name>
    <name type="synonym">Candida guilliermondii</name>
    <dbReference type="NCBI Taxonomy" id="294746"/>
    <lineage>
        <taxon>Eukaryota</taxon>
        <taxon>Fungi</taxon>
        <taxon>Dikarya</taxon>
        <taxon>Ascomycota</taxon>
        <taxon>Saccharomycotina</taxon>
        <taxon>Pichiomycetes</taxon>
        <taxon>Debaryomycetaceae</taxon>
        <taxon>Meyerozyma</taxon>
    </lineage>
</organism>
<dbReference type="RefSeq" id="XP_001486088.2">
    <property type="nucleotide sequence ID" value="XM_001486038.1"/>
</dbReference>
<dbReference type="KEGG" id="pgu:PGUG_01759"/>
<proteinExistence type="predicted"/>
<dbReference type="InterPro" id="IPR013646">
    <property type="entry name" value="YGR210-like_G4"/>
</dbReference>
<dbReference type="InterPro" id="IPR012675">
    <property type="entry name" value="Beta-grasp_dom_sf"/>
</dbReference>
<dbReference type="PROSITE" id="PS51710">
    <property type="entry name" value="G_OBG"/>
    <property type="match status" value="1"/>
</dbReference>
<keyword evidence="2" id="KW-0342">GTP-binding</keyword>
<dbReference type="FunCoup" id="A5DEQ8">
    <property type="interactions" value="58"/>
</dbReference>
<dbReference type="CDD" id="cd04938">
    <property type="entry name" value="TGS_Obg"/>
    <property type="match status" value="1"/>
</dbReference>
<evidence type="ECO:0000313" key="5">
    <source>
        <dbReference type="Proteomes" id="UP000001997"/>
    </source>
</evidence>
<accession>A5DEQ8</accession>
<reference evidence="4 5" key="1">
    <citation type="journal article" date="2009" name="Nature">
        <title>Evolution of pathogenicity and sexual reproduction in eight Candida genomes.</title>
        <authorList>
            <person name="Butler G."/>
            <person name="Rasmussen M.D."/>
            <person name="Lin M.F."/>
            <person name="Santos M.A."/>
            <person name="Sakthikumar S."/>
            <person name="Munro C.A."/>
            <person name="Rheinbay E."/>
            <person name="Grabherr M."/>
            <person name="Forche A."/>
            <person name="Reedy J.L."/>
            <person name="Agrafioti I."/>
            <person name="Arnaud M.B."/>
            <person name="Bates S."/>
            <person name="Brown A.J."/>
            <person name="Brunke S."/>
            <person name="Costanzo M.C."/>
            <person name="Fitzpatrick D.A."/>
            <person name="de Groot P.W."/>
            <person name="Harris D."/>
            <person name="Hoyer L.L."/>
            <person name="Hube B."/>
            <person name="Klis F.M."/>
            <person name="Kodira C."/>
            <person name="Lennard N."/>
            <person name="Logue M.E."/>
            <person name="Martin R."/>
            <person name="Neiman A.M."/>
            <person name="Nikolaou E."/>
            <person name="Quail M.A."/>
            <person name="Quinn J."/>
            <person name="Santos M.C."/>
            <person name="Schmitzberger F.F."/>
            <person name="Sherlock G."/>
            <person name="Shah P."/>
            <person name="Silverstein K.A."/>
            <person name="Skrzypek M.S."/>
            <person name="Soll D."/>
            <person name="Staggs R."/>
            <person name="Stansfield I."/>
            <person name="Stumpf M.P."/>
            <person name="Sudbery P.E."/>
            <person name="Srikantha T."/>
            <person name="Zeng Q."/>
            <person name="Berman J."/>
            <person name="Berriman M."/>
            <person name="Heitman J."/>
            <person name="Gow N.A."/>
            <person name="Lorenz M.C."/>
            <person name="Birren B.W."/>
            <person name="Kellis M."/>
            <person name="Cuomo C.A."/>
        </authorList>
    </citation>
    <scope>NUCLEOTIDE SEQUENCE [LARGE SCALE GENOMIC DNA]</scope>
    <source>
        <strain evidence="5">ATCC 6260 / CBS 566 / DSM 6381 / JCM 1539 / NBRC 10279 / NRRL Y-324</strain>
    </source>
</reference>
<dbReference type="Proteomes" id="UP000001997">
    <property type="component" value="Unassembled WGS sequence"/>
</dbReference>
<dbReference type="Gene3D" id="1.10.8.470">
    <property type="match status" value="1"/>
</dbReference>
<feature type="domain" description="OBG-type G" evidence="3">
    <location>
        <begin position="53"/>
        <end position="322"/>
    </location>
</feature>
<dbReference type="GO" id="GO:0005525">
    <property type="term" value="F:GTP binding"/>
    <property type="evidence" value="ECO:0007669"/>
    <property type="project" value="UniProtKB-KW"/>
</dbReference>
<dbReference type="HOGENOM" id="CLU_037276_1_0_1"/>
<evidence type="ECO:0000313" key="4">
    <source>
        <dbReference type="EMBL" id="EDK37661.2"/>
    </source>
</evidence>
<keyword evidence="5" id="KW-1185">Reference proteome</keyword>
<dbReference type="VEuPathDB" id="FungiDB:PGUG_01759"/>
<keyword evidence="1" id="KW-0547">Nucleotide-binding</keyword>
<dbReference type="PANTHER" id="PTHR23305">
    <property type="entry name" value="OBG GTPASE FAMILY"/>
    <property type="match status" value="1"/>
</dbReference>
<dbReference type="InterPro" id="IPR027417">
    <property type="entry name" value="P-loop_NTPase"/>
</dbReference>